<dbReference type="Proteomes" id="UP000621455">
    <property type="component" value="Unassembled WGS sequence"/>
</dbReference>
<dbReference type="InterPro" id="IPR014915">
    <property type="entry name" value="Phage_TLS_TfmB"/>
</dbReference>
<protein>
    <recommendedName>
        <fullName evidence="3">DUF1799 domain-containing protein</fullName>
    </recommendedName>
</protein>
<proteinExistence type="predicted"/>
<evidence type="ECO:0008006" key="3">
    <source>
        <dbReference type="Google" id="ProtNLM"/>
    </source>
</evidence>
<reference evidence="1 2" key="1">
    <citation type="submission" date="2019-10" db="EMBL/GenBank/DDBJ databases">
        <title>Taxonomy of Antarctic Massilia spp.: description of Massilia rubra sp. nov., Massilia aquatica sp. nov., Massilia mucilaginosa sp. nov., Massilia frigida sp. nov. isolated from streams, lakes and regoliths.</title>
        <authorList>
            <person name="Holochova P."/>
            <person name="Sedlacek I."/>
            <person name="Kralova S."/>
            <person name="Maslanova I."/>
            <person name="Busse H.-J."/>
            <person name="Stankova E."/>
            <person name="Vrbovska V."/>
            <person name="Kovarovic V."/>
            <person name="Bartak M."/>
            <person name="Svec P."/>
            <person name="Pantucek R."/>
        </authorList>
    </citation>
    <scope>NUCLEOTIDE SEQUENCE [LARGE SCALE GENOMIC DNA]</scope>
    <source>
        <strain evidence="1 2">CCM 8695</strain>
    </source>
</reference>
<comment type="caution">
    <text evidence="1">The sequence shown here is derived from an EMBL/GenBank/DDBJ whole genome shotgun (WGS) entry which is preliminary data.</text>
</comment>
<accession>A0ABX0N191</accession>
<dbReference type="Pfam" id="PF08809">
    <property type="entry name" value="DUF1799"/>
    <property type="match status" value="1"/>
</dbReference>
<organism evidence="1 2">
    <name type="scientific">Massilia frigida</name>
    <dbReference type="NCBI Taxonomy" id="2609281"/>
    <lineage>
        <taxon>Bacteria</taxon>
        <taxon>Pseudomonadati</taxon>
        <taxon>Pseudomonadota</taxon>
        <taxon>Betaproteobacteria</taxon>
        <taxon>Burkholderiales</taxon>
        <taxon>Oxalobacteraceae</taxon>
        <taxon>Telluria group</taxon>
        <taxon>Massilia</taxon>
    </lineage>
</organism>
<gene>
    <name evidence="1" type="ORF">F2P44_05945</name>
</gene>
<sequence length="82" mass="9258">MTAQDFAGEAVTPWPDNLAAFSLFQFMRTQWRIGMAGPTGLDYGVLFRKMDRMGLSPDEYDQLECDIQIMEVAALNCIFAKT</sequence>
<evidence type="ECO:0000313" key="1">
    <source>
        <dbReference type="EMBL" id="NHZ78822.1"/>
    </source>
</evidence>
<evidence type="ECO:0000313" key="2">
    <source>
        <dbReference type="Proteomes" id="UP000621455"/>
    </source>
</evidence>
<dbReference type="EMBL" id="WHJG01000004">
    <property type="protein sequence ID" value="NHZ78822.1"/>
    <property type="molecule type" value="Genomic_DNA"/>
</dbReference>
<name>A0ABX0N191_9BURK</name>
<keyword evidence="2" id="KW-1185">Reference proteome</keyword>